<dbReference type="InterPro" id="IPR011493">
    <property type="entry name" value="GLUG"/>
</dbReference>
<dbReference type="KEGG" id="bgf:BC1003_5536"/>
<accession>E1TFC2</accession>
<dbReference type="Gene3D" id="2.160.20.10">
    <property type="entry name" value="Single-stranded right-handed beta-helix, Pectin lyase-like"/>
    <property type="match status" value="1"/>
</dbReference>
<dbReference type="Gene3D" id="2.160.20.110">
    <property type="match status" value="1"/>
</dbReference>
<dbReference type="InterPro" id="IPR012334">
    <property type="entry name" value="Pectin_lyas_fold"/>
</dbReference>
<dbReference type="AlphaFoldDB" id="E1TFC2"/>
<dbReference type="OrthoDB" id="218680at2"/>
<dbReference type="SUPFAM" id="SSF51126">
    <property type="entry name" value="Pectin lyase-like"/>
    <property type="match status" value="1"/>
</dbReference>
<reference evidence="2" key="1">
    <citation type="submission" date="2010-09" db="EMBL/GenBank/DDBJ databases">
        <title>Complete sequence of chromosome2 of Burkholderia sp. CCGE1003.</title>
        <authorList>
            <consortium name="US DOE Joint Genome Institute"/>
            <person name="Lucas S."/>
            <person name="Copeland A."/>
            <person name="Lapidus A."/>
            <person name="Cheng J.-F."/>
            <person name="Bruce D."/>
            <person name="Goodwin L."/>
            <person name="Pitluck S."/>
            <person name="Daligault H."/>
            <person name="Davenport K."/>
            <person name="Detter J.C."/>
            <person name="Han C."/>
            <person name="Tapia R."/>
            <person name="Land M."/>
            <person name="Hauser L."/>
            <person name="Jeffries C."/>
            <person name="Kyrpides N."/>
            <person name="Ivanova N."/>
            <person name="Ovchinnikova G."/>
            <person name="Martinez-Romero E."/>
            <person name="Rogel M.A."/>
            <person name="Auchtung J."/>
            <person name="Tiedje J.M."/>
            <person name="Woyke T."/>
        </authorList>
    </citation>
    <scope>NUCLEOTIDE SEQUENCE</scope>
    <source>
        <strain evidence="2">CCGE1003</strain>
    </source>
</reference>
<dbReference type="Pfam" id="PF07581">
    <property type="entry name" value="Glug"/>
    <property type="match status" value="1"/>
</dbReference>
<dbReference type="STRING" id="640512.BC1003_5536"/>
<dbReference type="SMART" id="SM00912">
    <property type="entry name" value="Haemagg_act"/>
    <property type="match status" value="1"/>
</dbReference>
<dbReference type="PANTHER" id="PTHR12338">
    <property type="entry name" value="AUTOTRANSPORTER"/>
    <property type="match status" value="1"/>
</dbReference>
<dbReference type="EMBL" id="CP002218">
    <property type="protein sequence ID" value="ADN61454.1"/>
    <property type="molecule type" value="Genomic_DNA"/>
</dbReference>
<dbReference type="HOGENOM" id="CLU_342795_0_0_4"/>
<dbReference type="PANTHER" id="PTHR12338:SF5">
    <property type="entry name" value="ANTIGEN 43-RELATED"/>
    <property type="match status" value="1"/>
</dbReference>
<protein>
    <submittedName>
        <fullName evidence="2">Filamentous hemagglutinin family outer membrane protein</fullName>
    </submittedName>
</protein>
<dbReference type="InterPro" id="IPR050909">
    <property type="entry name" value="Bact_Autotransporter_VF"/>
</dbReference>
<evidence type="ECO:0000259" key="1">
    <source>
        <dbReference type="SMART" id="SM00912"/>
    </source>
</evidence>
<evidence type="ECO:0000313" key="2">
    <source>
        <dbReference type="EMBL" id="ADN61454.1"/>
    </source>
</evidence>
<proteinExistence type="predicted"/>
<sequence length="820" mass="82393">MTLPALARPARRALHRRQANGALWLAIGLSLTGLCFTHAALAAGPLPQGGTYVAGTGAITSRGNAVVITQPGSARGVIEWNSFSIGRNNSVTFDNGAGTTLNRVIGGSPSAILGKLTATGSLYVINPQGIVVGPAGVISTGGRFVASTLDICNCAFMQGGNALTLSGDSNANVINLGRISSSGGDVFLIARRAVINAGAVSAPNGTAELAAGENILLQDSNDSRQVFVQTGSQGTVVNRGRIEAAQISLQAADGNVYALAGGGTRIRATGTANRDGHVWLVADGGRVAQYGRIAASDGNGNGGAVDTQAAQLGFGKHAAVHARQWYLSTPTFIINDAAAHALQRSLSGGTSIEATTTGANGATGDLRVASSLRWSGSASLTLAAYHSVSLTTGATVANNGAGNLTLRADAASIDNSGSVINNGTIDWSKSTGTVSVLYDMNGTYSQGIVSTNNAWSAAPYSGLLTQVTGYKLVNTLTDLQNVSLDVAGTYALGKDIDAGATWPGVPTAVAFRPIGDGATPFAGQFDGMGHKITSLWILDPYAVVVGPGNGGAMGPEMSLGLFGDIGTAGVVRNLTVDGVTGQYLVGDAGMLAGVNHGSLVNTHTSGSVVLVYGIGTNVGGLVGWNDGSIARSSSDATASGQGYVGGLVGVNQTSGNIRQSFATGEANSFGHGFGGGGLVGSNAGLISQSYATGPVSYQPDFCDGHCFSNGGGLVFTNAGTITQSFATGALTPRAGFSPQPAGIANTNGGVIAGDVFWNVESTGTDIGVLSGTPIPATNGLTTVQMSQPASFGPTYDFGANGVWAIPDGALHPLLQWQTQH</sequence>
<dbReference type="InterPro" id="IPR011050">
    <property type="entry name" value="Pectin_lyase_fold/virulence"/>
</dbReference>
<feature type="domain" description="Filamentous haemagglutinin FhaB/tRNA nuclease CdiA-like TPS" evidence="1">
    <location>
        <begin position="43"/>
        <end position="155"/>
    </location>
</feature>
<gene>
    <name evidence="2" type="ordered locus">BC1003_5536</name>
</gene>
<organism evidence="2">
    <name type="scientific">Burkholderia sp. (strain CCGE1003)</name>
    <dbReference type="NCBI Taxonomy" id="640512"/>
    <lineage>
        <taxon>Bacteria</taxon>
        <taxon>Pseudomonadati</taxon>
        <taxon>Pseudomonadota</taxon>
        <taxon>Betaproteobacteria</taxon>
        <taxon>Burkholderiales</taxon>
        <taxon>Burkholderiaceae</taxon>
        <taxon>Burkholderia</taxon>
    </lineage>
</organism>
<dbReference type="eggNOG" id="COG3210">
    <property type="taxonomic scope" value="Bacteria"/>
</dbReference>
<name>E1TFC2_BURSG</name>
<dbReference type="NCBIfam" id="TIGR01901">
    <property type="entry name" value="adhes_NPXG"/>
    <property type="match status" value="1"/>
</dbReference>
<dbReference type="InterPro" id="IPR008638">
    <property type="entry name" value="FhaB/CdiA-like_TPS"/>
</dbReference>
<dbReference type="Pfam" id="PF05860">
    <property type="entry name" value="TPS"/>
    <property type="match status" value="1"/>
</dbReference>